<dbReference type="InterPro" id="IPR012337">
    <property type="entry name" value="RNaseH-like_sf"/>
</dbReference>
<dbReference type="Gene3D" id="3.30.420.10">
    <property type="entry name" value="Ribonuclease H-like superfamily/Ribonuclease H"/>
    <property type="match status" value="1"/>
</dbReference>
<evidence type="ECO:0000313" key="4">
    <source>
        <dbReference type="Proteomes" id="UP000281094"/>
    </source>
</evidence>
<dbReference type="InterPro" id="IPR009061">
    <property type="entry name" value="DNA-bd_dom_put_sf"/>
</dbReference>
<evidence type="ECO:0000313" key="3">
    <source>
        <dbReference type="EMBL" id="RLQ88885.1"/>
    </source>
</evidence>
<dbReference type="InterPro" id="IPR036397">
    <property type="entry name" value="RNaseH_sf"/>
</dbReference>
<dbReference type="InterPro" id="IPR036388">
    <property type="entry name" value="WH-like_DNA-bd_sf"/>
</dbReference>
<accession>A0A3L7JEY3</accession>
<protein>
    <submittedName>
        <fullName evidence="3">Integrase</fullName>
    </submittedName>
</protein>
<feature type="domain" description="HTH Mu-type" evidence="2">
    <location>
        <begin position="3"/>
        <end position="74"/>
    </location>
</feature>
<dbReference type="AlphaFoldDB" id="A0A3L7JEY3"/>
<evidence type="ECO:0000259" key="1">
    <source>
        <dbReference type="PROSITE" id="PS50994"/>
    </source>
</evidence>
<comment type="caution">
    <text evidence="3">The sequence shown here is derived from an EMBL/GenBank/DDBJ whole genome shotgun (WGS) entry which is preliminary data.</text>
</comment>
<sequence length="721" mass="80283">MKEWLTARELAGENLSEIPSTERAVQLLADREGWNENPAYARRRSGRGGGMEYHYRILPTLARVAYEQRYRRVGAEPVQADNDEPAQEALSAAAAKEGAARLAITNAFENFKAGSTLRQTAALQIFCDKFNARSLHVEDWVVEIVPRLSKRSLARWLSKKKSGATLGVDRSAARKGSGTLDIAEDGRVRDFIIGLIAHQPHLSAHHVRTQIRAEFGDGLKVLRRGVETRVTVPPIRSIQRFIATLKEENAVVLTKLINPDAFRSHMKLRGTGTLRHIGQPNELWQIDASPVDALCTDGRHSIYACIDIATRRVIILMSRTPKASAVGLLIRKAILEWGVPTEIKIDNGSDFKARATQRLFASLGIDVAYSDAYSPEQKGHVERVIKTFQHDAVALVPGFVGHNVTDRKAIESRKSFAKRLGEDDAQTFAVQMDGAQMQAVFDEWARLHYQHKPHSGLKGRTPFEVAATSNHTIRSVDARALDMLLAPVPDGGYRTVTATGVRVANFHYLNGEILPGKRVFVRQDPNDMGRIFLFDNEEGEFLGEALNAELAGLPPEAFVAAEKAKQAELLKDMSAEIDRQRRAFRKGPALIERARDVWLRDQPNVTPLPRPSVEHRTAEIEAALEASEGPKAPQSKLSDQIKAMRETLAKEAAETPEPTAKVTTLNTRNTRFRRARDLEARMAAGETLSNEDALWLGGYREDPEYRAMADMKEVFGDRMKV</sequence>
<dbReference type="SUPFAM" id="SSF53098">
    <property type="entry name" value="Ribonuclease H-like"/>
    <property type="match status" value="1"/>
</dbReference>
<dbReference type="InterPro" id="IPR001584">
    <property type="entry name" value="Integrase_cat-core"/>
</dbReference>
<dbReference type="RefSeq" id="WP_121645853.1">
    <property type="nucleotide sequence ID" value="NZ_RCWN01000001.1"/>
</dbReference>
<feature type="domain" description="Integrase catalytic" evidence="1">
    <location>
        <begin position="276"/>
        <end position="470"/>
    </location>
</feature>
<dbReference type="InterPro" id="IPR003314">
    <property type="entry name" value="Mu-type_HTH"/>
</dbReference>
<evidence type="ECO:0000259" key="2">
    <source>
        <dbReference type="PROSITE" id="PS51702"/>
    </source>
</evidence>
<dbReference type="Gene3D" id="1.10.10.10">
    <property type="entry name" value="Winged helix-like DNA-binding domain superfamily/Winged helix DNA-binding domain"/>
    <property type="match status" value="1"/>
</dbReference>
<dbReference type="SUPFAM" id="SSF46955">
    <property type="entry name" value="Putative DNA-binding domain"/>
    <property type="match status" value="1"/>
</dbReference>
<dbReference type="Pfam" id="PF00665">
    <property type="entry name" value="rve"/>
    <property type="match status" value="1"/>
</dbReference>
<gene>
    <name evidence="3" type="ORF">D8780_12280</name>
</gene>
<organism evidence="3 4">
    <name type="scientific">Notoacmeibacter ruber</name>
    <dbReference type="NCBI Taxonomy" id="2670375"/>
    <lineage>
        <taxon>Bacteria</taxon>
        <taxon>Pseudomonadati</taxon>
        <taxon>Pseudomonadota</taxon>
        <taxon>Alphaproteobacteria</taxon>
        <taxon>Hyphomicrobiales</taxon>
        <taxon>Notoacmeibacteraceae</taxon>
        <taxon>Notoacmeibacter</taxon>
    </lineage>
</organism>
<dbReference type="Proteomes" id="UP000281094">
    <property type="component" value="Unassembled WGS sequence"/>
</dbReference>
<reference evidence="3 4" key="1">
    <citation type="submission" date="2018-10" db="EMBL/GenBank/DDBJ databases">
        <title>Notoacmeibacter sp. M2BS9Y-3-1, whole genome shotgun sequence.</title>
        <authorList>
            <person name="Tuo L."/>
        </authorList>
    </citation>
    <scope>NUCLEOTIDE SEQUENCE [LARGE SCALE GENOMIC DNA]</scope>
    <source>
        <strain evidence="3 4">M2BS9Y-3-1</strain>
    </source>
</reference>
<dbReference type="Pfam" id="PF09299">
    <property type="entry name" value="Mu-transpos_C"/>
    <property type="match status" value="1"/>
</dbReference>
<dbReference type="PROSITE" id="PS50994">
    <property type="entry name" value="INTEGRASE"/>
    <property type="match status" value="1"/>
</dbReference>
<dbReference type="Pfam" id="PF02316">
    <property type="entry name" value="HTH_Tnp_Mu_1"/>
    <property type="match status" value="1"/>
</dbReference>
<name>A0A3L7JEY3_9HYPH</name>
<dbReference type="GO" id="GO:0015074">
    <property type="term" value="P:DNA integration"/>
    <property type="evidence" value="ECO:0007669"/>
    <property type="project" value="InterPro"/>
</dbReference>
<dbReference type="GO" id="GO:0003677">
    <property type="term" value="F:DNA binding"/>
    <property type="evidence" value="ECO:0007669"/>
    <property type="project" value="InterPro"/>
</dbReference>
<proteinExistence type="predicted"/>
<dbReference type="PROSITE" id="PS51702">
    <property type="entry name" value="HTH_MU"/>
    <property type="match status" value="1"/>
</dbReference>
<dbReference type="InterPro" id="IPR015378">
    <property type="entry name" value="Transposase-like_Mu_C"/>
</dbReference>
<keyword evidence="4" id="KW-1185">Reference proteome</keyword>
<dbReference type="EMBL" id="RCWN01000001">
    <property type="protein sequence ID" value="RLQ88885.1"/>
    <property type="molecule type" value="Genomic_DNA"/>
</dbReference>